<evidence type="ECO:0000313" key="2">
    <source>
        <dbReference type="EMBL" id="CAG6727897.1"/>
    </source>
</evidence>
<reference evidence="2" key="1">
    <citation type="submission" date="2021-05" db="EMBL/GenBank/DDBJ databases">
        <authorList>
            <person name="Alioto T."/>
            <person name="Alioto T."/>
            <person name="Gomez Garrido J."/>
        </authorList>
    </citation>
    <scope>NUCLEOTIDE SEQUENCE</scope>
</reference>
<evidence type="ECO:0000256" key="1">
    <source>
        <dbReference type="SAM" id="Phobius"/>
    </source>
</evidence>
<feature type="transmembrane region" description="Helical" evidence="1">
    <location>
        <begin position="85"/>
        <end position="105"/>
    </location>
</feature>
<proteinExistence type="predicted"/>
<dbReference type="EMBL" id="HBUF01375004">
    <property type="protein sequence ID" value="CAG6727897.1"/>
    <property type="molecule type" value="Transcribed_RNA"/>
</dbReference>
<accession>A0A8D8YG02</accession>
<name>A0A8D8YG02_9HEMI</name>
<keyword evidence="1" id="KW-1133">Transmembrane helix</keyword>
<dbReference type="AlphaFoldDB" id="A0A8D8YG02"/>
<protein>
    <submittedName>
        <fullName evidence="2">Uncharacterized protein</fullName>
    </submittedName>
</protein>
<keyword evidence="1" id="KW-0812">Transmembrane</keyword>
<keyword evidence="1" id="KW-0472">Membrane</keyword>
<sequence>MMNHLIWDLNSVTLYTYLATMNNQSLMKSMSRFQWRPIIMQKMDNKSTAATTMTNMTVTTIATIQKVPVPVLEIKMVAPVAMAPMLALMMAIAMMTLVIAITMVATPVV</sequence>
<organism evidence="2">
    <name type="scientific">Cacopsylla melanoneura</name>
    <dbReference type="NCBI Taxonomy" id="428564"/>
    <lineage>
        <taxon>Eukaryota</taxon>
        <taxon>Metazoa</taxon>
        <taxon>Ecdysozoa</taxon>
        <taxon>Arthropoda</taxon>
        <taxon>Hexapoda</taxon>
        <taxon>Insecta</taxon>
        <taxon>Pterygota</taxon>
        <taxon>Neoptera</taxon>
        <taxon>Paraneoptera</taxon>
        <taxon>Hemiptera</taxon>
        <taxon>Sternorrhyncha</taxon>
        <taxon>Psylloidea</taxon>
        <taxon>Psyllidae</taxon>
        <taxon>Psyllinae</taxon>
        <taxon>Cacopsylla</taxon>
    </lineage>
</organism>